<dbReference type="Pfam" id="PF24751">
    <property type="entry name" value="DUF7696"/>
    <property type="match status" value="1"/>
</dbReference>
<gene>
    <name evidence="1" type="ORF">UFOVP126_34</name>
</gene>
<proteinExistence type="predicted"/>
<reference evidence="1" key="1">
    <citation type="submission" date="2020-04" db="EMBL/GenBank/DDBJ databases">
        <authorList>
            <person name="Chiriac C."/>
            <person name="Salcher M."/>
            <person name="Ghai R."/>
            <person name="Kavagutti S V."/>
        </authorList>
    </citation>
    <scope>NUCLEOTIDE SEQUENCE</scope>
</reference>
<accession>A0A6J5LCB1</accession>
<dbReference type="EMBL" id="LR796241">
    <property type="protein sequence ID" value="CAB4130993.1"/>
    <property type="molecule type" value="Genomic_DNA"/>
</dbReference>
<name>A0A6J5LCB1_9CAUD</name>
<organism evidence="1">
    <name type="scientific">uncultured Caudovirales phage</name>
    <dbReference type="NCBI Taxonomy" id="2100421"/>
    <lineage>
        <taxon>Viruses</taxon>
        <taxon>Duplodnaviria</taxon>
        <taxon>Heunggongvirae</taxon>
        <taxon>Uroviricota</taxon>
        <taxon>Caudoviricetes</taxon>
        <taxon>Peduoviridae</taxon>
        <taxon>Maltschvirus</taxon>
        <taxon>Maltschvirus maltsch</taxon>
    </lineage>
</organism>
<evidence type="ECO:0000313" key="1">
    <source>
        <dbReference type="EMBL" id="CAB4130993.1"/>
    </source>
</evidence>
<sequence length="90" mass="10450">MALFESRPSCNHPRVTLIDGTETCTWSEAWRQETEARHILNMPGKFERRLYLHGQEENGKTVKRGIFHVRGEAACAALEKAIKQLWEARR</sequence>
<protein>
    <submittedName>
        <fullName evidence="1">Uncharacterized protein</fullName>
    </submittedName>
</protein>
<dbReference type="InterPro" id="IPR056113">
    <property type="entry name" value="DUF7696"/>
</dbReference>